<organism evidence="2 3">
    <name type="scientific">Melipona bicolor</name>
    <dbReference type="NCBI Taxonomy" id="60889"/>
    <lineage>
        <taxon>Eukaryota</taxon>
        <taxon>Metazoa</taxon>
        <taxon>Ecdysozoa</taxon>
        <taxon>Arthropoda</taxon>
        <taxon>Hexapoda</taxon>
        <taxon>Insecta</taxon>
        <taxon>Pterygota</taxon>
        <taxon>Neoptera</taxon>
        <taxon>Endopterygota</taxon>
        <taxon>Hymenoptera</taxon>
        <taxon>Apocrita</taxon>
        <taxon>Aculeata</taxon>
        <taxon>Apoidea</taxon>
        <taxon>Anthophila</taxon>
        <taxon>Apidae</taxon>
        <taxon>Melipona</taxon>
    </lineage>
</organism>
<feature type="region of interest" description="Disordered" evidence="1">
    <location>
        <begin position="174"/>
        <end position="215"/>
    </location>
</feature>
<evidence type="ECO:0000313" key="2">
    <source>
        <dbReference type="EMBL" id="KAK1122293.1"/>
    </source>
</evidence>
<sequence>MPGGIVAARNAHPPALGGRPLSAGEISALHDRRNRAKPRWPATAKSVEQFRFWNWPERESAPRGEWAIGLVGEREREGGGRFSVHVGTVIDTLRQQATKTLGKPWKEERLNSEGESLEFEKSEEQDFGEGIFQKRIVNLEGGLFELNRFNKNSGKSKEVKFKIWKDLTNGRIPTMSSKGMVRAEKENLRRKAEIRGSQSEEDISRMENIREIREK</sequence>
<reference evidence="2" key="1">
    <citation type="submission" date="2021-10" db="EMBL/GenBank/DDBJ databases">
        <title>Melipona bicolor Genome sequencing and assembly.</title>
        <authorList>
            <person name="Araujo N.S."/>
            <person name="Arias M.C."/>
        </authorList>
    </citation>
    <scope>NUCLEOTIDE SEQUENCE</scope>
    <source>
        <strain evidence="2">USP_2M_L1-L4_2017</strain>
        <tissue evidence="2">Whole body</tissue>
    </source>
</reference>
<gene>
    <name evidence="2" type="ORF">K0M31_009516</name>
</gene>
<name>A0AA40FNC6_9HYME</name>
<evidence type="ECO:0000256" key="1">
    <source>
        <dbReference type="SAM" id="MobiDB-lite"/>
    </source>
</evidence>
<accession>A0AA40FNC6</accession>
<keyword evidence="3" id="KW-1185">Reference proteome</keyword>
<dbReference type="EMBL" id="JAHYIQ010000023">
    <property type="protein sequence ID" value="KAK1122293.1"/>
    <property type="molecule type" value="Genomic_DNA"/>
</dbReference>
<protein>
    <submittedName>
        <fullName evidence="2">Uncharacterized protein</fullName>
    </submittedName>
</protein>
<dbReference type="Proteomes" id="UP001177670">
    <property type="component" value="Unassembled WGS sequence"/>
</dbReference>
<feature type="compositionally biased region" description="Basic and acidic residues" evidence="1">
    <location>
        <begin position="202"/>
        <end position="215"/>
    </location>
</feature>
<feature type="compositionally biased region" description="Basic and acidic residues" evidence="1">
    <location>
        <begin position="181"/>
        <end position="194"/>
    </location>
</feature>
<dbReference type="AlphaFoldDB" id="A0AA40FNC6"/>
<evidence type="ECO:0000313" key="3">
    <source>
        <dbReference type="Proteomes" id="UP001177670"/>
    </source>
</evidence>
<proteinExistence type="predicted"/>
<comment type="caution">
    <text evidence="2">The sequence shown here is derived from an EMBL/GenBank/DDBJ whole genome shotgun (WGS) entry which is preliminary data.</text>
</comment>